<keyword evidence="3" id="KW-1185">Reference proteome</keyword>
<feature type="region of interest" description="Disordered" evidence="1">
    <location>
        <begin position="1"/>
        <end position="40"/>
    </location>
</feature>
<dbReference type="WBParaSite" id="ECPE_0000167001-mRNA-1">
    <property type="protein sequence ID" value="ECPE_0000167001-mRNA-1"/>
    <property type="gene ID" value="ECPE_0000167001"/>
</dbReference>
<evidence type="ECO:0000313" key="4">
    <source>
        <dbReference type="WBParaSite" id="ECPE_0000167001-mRNA-1"/>
    </source>
</evidence>
<accession>A0A183A3Y5</accession>
<dbReference type="EMBL" id="UZAN01012873">
    <property type="protein sequence ID" value="VDP43943.1"/>
    <property type="molecule type" value="Genomic_DNA"/>
</dbReference>
<feature type="compositionally biased region" description="Basic and acidic residues" evidence="1">
    <location>
        <begin position="1"/>
        <end position="12"/>
    </location>
</feature>
<sequence length="40" mass="4409">ILLPRGESEEALHSQASRSTDGTRRYQGTQQAKASLRPVI</sequence>
<evidence type="ECO:0000313" key="3">
    <source>
        <dbReference type="Proteomes" id="UP000272942"/>
    </source>
</evidence>
<dbReference type="AlphaFoldDB" id="A0A183A3Y5"/>
<name>A0A183A3Y5_9TREM</name>
<evidence type="ECO:0000313" key="2">
    <source>
        <dbReference type="EMBL" id="VDP43943.1"/>
    </source>
</evidence>
<protein>
    <submittedName>
        <fullName evidence="4">Movement protein</fullName>
    </submittedName>
</protein>
<reference evidence="2 3" key="2">
    <citation type="submission" date="2018-11" db="EMBL/GenBank/DDBJ databases">
        <authorList>
            <consortium name="Pathogen Informatics"/>
        </authorList>
    </citation>
    <scope>NUCLEOTIDE SEQUENCE [LARGE SCALE GENOMIC DNA]</scope>
    <source>
        <strain evidence="2 3">Egypt</strain>
    </source>
</reference>
<evidence type="ECO:0000256" key="1">
    <source>
        <dbReference type="SAM" id="MobiDB-lite"/>
    </source>
</evidence>
<dbReference type="Proteomes" id="UP000272942">
    <property type="component" value="Unassembled WGS sequence"/>
</dbReference>
<reference evidence="4" key="1">
    <citation type="submission" date="2016-06" db="UniProtKB">
        <authorList>
            <consortium name="WormBaseParasite"/>
        </authorList>
    </citation>
    <scope>IDENTIFICATION</scope>
</reference>
<organism evidence="4">
    <name type="scientific">Echinostoma caproni</name>
    <dbReference type="NCBI Taxonomy" id="27848"/>
    <lineage>
        <taxon>Eukaryota</taxon>
        <taxon>Metazoa</taxon>
        <taxon>Spiralia</taxon>
        <taxon>Lophotrochozoa</taxon>
        <taxon>Platyhelminthes</taxon>
        <taxon>Trematoda</taxon>
        <taxon>Digenea</taxon>
        <taxon>Plagiorchiida</taxon>
        <taxon>Echinostomata</taxon>
        <taxon>Echinostomatoidea</taxon>
        <taxon>Echinostomatidae</taxon>
        <taxon>Echinostoma</taxon>
    </lineage>
</organism>
<gene>
    <name evidence="2" type="ORF">ECPE_LOCUS1669</name>
</gene>
<proteinExistence type="predicted"/>
<feature type="compositionally biased region" description="Polar residues" evidence="1">
    <location>
        <begin position="14"/>
        <end position="33"/>
    </location>
</feature>